<protein>
    <submittedName>
        <fullName evidence="1">Uncharacterized protein</fullName>
    </submittedName>
</protein>
<evidence type="ECO:0000313" key="2">
    <source>
        <dbReference type="Proteomes" id="UP001320898"/>
    </source>
</evidence>
<sequence length="52" mass="6190">MSEKKPVQKVPEGQSRFVKTRQMEPNEKGFVGYETVWDSFQKEVEYKTPKRP</sequence>
<accession>A0AAW5R3X4</accession>
<keyword evidence="2" id="KW-1185">Reference proteome</keyword>
<dbReference type="AlphaFoldDB" id="A0AAW5R3X4"/>
<dbReference type="RefSeq" id="WP_261617424.1">
    <property type="nucleotide sequence ID" value="NZ_JALIDZ010000009.1"/>
</dbReference>
<proteinExistence type="predicted"/>
<reference evidence="1 2" key="1">
    <citation type="submission" date="2022-04" db="EMBL/GenBank/DDBJ databases">
        <authorList>
            <person name="Ye Y.-Q."/>
            <person name="Du Z.-J."/>
        </authorList>
    </citation>
    <scope>NUCLEOTIDE SEQUENCE [LARGE SCALE GENOMIC DNA]</scope>
    <source>
        <strain evidence="1 2">A6E488</strain>
    </source>
</reference>
<name>A0AAW5R3X4_9HYPH</name>
<comment type="caution">
    <text evidence="1">The sequence shown here is derived from an EMBL/GenBank/DDBJ whole genome shotgun (WGS) entry which is preliminary data.</text>
</comment>
<evidence type="ECO:0000313" key="1">
    <source>
        <dbReference type="EMBL" id="MCT8973842.1"/>
    </source>
</evidence>
<gene>
    <name evidence="1" type="ORF">MUB46_18405</name>
</gene>
<organism evidence="1 2">
    <name type="scientific">Microbaculum marinisediminis</name>
    <dbReference type="NCBI Taxonomy" id="2931392"/>
    <lineage>
        <taxon>Bacteria</taxon>
        <taxon>Pseudomonadati</taxon>
        <taxon>Pseudomonadota</taxon>
        <taxon>Alphaproteobacteria</taxon>
        <taxon>Hyphomicrobiales</taxon>
        <taxon>Tepidamorphaceae</taxon>
        <taxon>Microbaculum</taxon>
    </lineage>
</organism>
<dbReference type="Proteomes" id="UP001320898">
    <property type="component" value="Unassembled WGS sequence"/>
</dbReference>
<dbReference type="EMBL" id="JALIDZ010000009">
    <property type="protein sequence ID" value="MCT8973842.1"/>
    <property type="molecule type" value="Genomic_DNA"/>
</dbReference>